<evidence type="ECO:0000313" key="2">
    <source>
        <dbReference type="Proteomes" id="UP001142393"/>
    </source>
</evidence>
<proteinExistence type="predicted"/>
<organism evidence="1 2">
    <name type="scientific">Lentinula detonsa</name>
    <dbReference type="NCBI Taxonomy" id="2804962"/>
    <lineage>
        <taxon>Eukaryota</taxon>
        <taxon>Fungi</taxon>
        <taxon>Dikarya</taxon>
        <taxon>Basidiomycota</taxon>
        <taxon>Agaricomycotina</taxon>
        <taxon>Agaricomycetes</taxon>
        <taxon>Agaricomycetidae</taxon>
        <taxon>Agaricales</taxon>
        <taxon>Marasmiineae</taxon>
        <taxon>Omphalotaceae</taxon>
        <taxon>Lentinula</taxon>
    </lineage>
</organism>
<protein>
    <submittedName>
        <fullName evidence="1">Uncharacterized protein</fullName>
    </submittedName>
</protein>
<keyword evidence="2" id="KW-1185">Reference proteome</keyword>
<dbReference type="AlphaFoldDB" id="A0A9W8P2P8"/>
<dbReference type="Proteomes" id="UP001142393">
    <property type="component" value="Unassembled WGS sequence"/>
</dbReference>
<gene>
    <name evidence="1" type="ORF">DFH05DRAFT_1052327</name>
</gene>
<dbReference type="EMBL" id="JANVFU010000005">
    <property type="protein sequence ID" value="KAJ3745789.1"/>
    <property type="molecule type" value="Genomic_DNA"/>
</dbReference>
<accession>A0A9W8P2P8</accession>
<reference evidence="1 2" key="1">
    <citation type="journal article" date="2023" name="Proc. Natl. Acad. Sci. U.S.A.">
        <title>A global phylogenomic analysis of the shiitake genus Lentinula.</title>
        <authorList>
            <person name="Sierra-Patev S."/>
            <person name="Min B."/>
            <person name="Naranjo-Ortiz M."/>
            <person name="Looney B."/>
            <person name="Konkel Z."/>
            <person name="Slot J.C."/>
            <person name="Sakamoto Y."/>
            <person name="Steenwyk J.L."/>
            <person name="Rokas A."/>
            <person name="Carro J."/>
            <person name="Camarero S."/>
            <person name="Ferreira P."/>
            <person name="Molpeceres G."/>
            <person name="Ruiz-Duenas F.J."/>
            <person name="Serrano A."/>
            <person name="Henrissat B."/>
            <person name="Drula E."/>
            <person name="Hughes K.W."/>
            <person name="Mata J.L."/>
            <person name="Ishikawa N.K."/>
            <person name="Vargas-Isla R."/>
            <person name="Ushijima S."/>
            <person name="Smith C.A."/>
            <person name="Donoghue J."/>
            <person name="Ahrendt S."/>
            <person name="Andreopoulos W."/>
            <person name="He G."/>
            <person name="LaButti K."/>
            <person name="Lipzen A."/>
            <person name="Ng V."/>
            <person name="Riley R."/>
            <person name="Sandor L."/>
            <person name="Barry K."/>
            <person name="Martinez A.T."/>
            <person name="Xiao Y."/>
            <person name="Gibbons J.G."/>
            <person name="Terashima K."/>
            <person name="Grigoriev I.V."/>
            <person name="Hibbett D."/>
        </authorList>
    </citation>
    <scope>NUCLEOTIDE SEQUENCE [LARGE SCALE GENOMIC DNA]</scope>
    <source>
        <strain evidence="1 2">TFB7810</strain>
    </source>
</reference>
<evidence type="ECO:0000313" key="1">
    <source>
        <dbReference type="EMBL" id="KAJ3745789.1"/>
    </source>
</evidence>
<sequence length="330" mass="38259">MNSGFNYYALTRWTSHCSKVESSPGSRFLAALEDLDLCELLKTPIRYRSLEDYIPVLQQCINIADWKSSHPQLQRHISRYRLFKDGFRVQIPTSLQTRERDEMKMAISVLKYRVCLYQPNMYLSTLDLYRPKTSWDVISVLMNLQLSPEDVRIVLRSLWPFPTILPLDPESQSNEMRSTVDAVVDVRFSECHKEITLQCLQIIRMESQHAKDRIIYAKYEWINHLLKTTPSKETLSVLLRNLSLLQSSEDAEKALVWVKKSGHSGSRNKVIQALTERTVELVDVEERRKPHSKRYCFSCICLICASGIESLNHGKIHARCLQFPVIPSPS</sequence>
<comment type="caution">
    <text evidence="1">The sequence shown here is derived from an EMBL/GenBank/DDBJ whole genome shotgun (WGS) entry which is preliminary data.</text>
</comment>
<name>A0A9W8P2P8_9AGAR</name>